<protein>
    <submittedName>
        <fullName evidence="4">Uncharacterized protein LOC116193904</fullName>
    </submittedName>
</protein>
<evidence type="ECO:0000313" key="4">
    <source>
        <dbReference type="RefSeq" id="XP_031378507.1"/>
    </source>
</evidence>
<feature type="transmembrane region" description="Helical" evidence="1">
    <location>
        <begin position="79"/>
        <end position="97"/>
    </location>
</feature>
<keyword evidence="3" id="KW-1185">Reference proteome</keyword>
<keyword evidence="1" id="KW-1133">Transmembrane helix</keyword>
<feature type="chain" id="PRO_5028365786" evidence="2">
    <location>
        <begin position="34"/>
        <end position="119"/>
    </location>
</feature>
<dbReference type="AlphaFoldDB" id="A0A6P8C4S5"/>
<dbReference type="RefSeq" id="XP_031378507.1">
    <property type="nucleotide sequence ID" value="XM_031522647.1"/>
</dbReference>
<gene>
    <name evidence="4" type="primary">LOC116193904</name>
</gene>
<reference evidence="4" key="2">
    <citation type="submission" date="2025-08" db="UniProtKB">
        <authorList>
            <consortium name="RefSeq"/>
        </authorList>
    </citation>
    <scope>IDENTIFICATION</scope>
    <source>
        <tissue evidence="4">Leaf</tissue>
    </source>
</reference>
<proteinExistence type="predicted"/>
<evidence type="ECO:0000313" key="3">
    <source>
        <dbReference type="Proteomes" id="UP000515151"/>
    </source>
</evidence>
<dbReference type="PANTHER" id="PTHR34658:SF5">
    <property type="entry name" value="PROTEIN, PUTATIVE-RELATED"/>
    <property type="match status" value="1"/>
</dbReference>
<sequence length="119" mass="12698">MSSDSFFRQLATRHPVLLHAATWTLLLVLTVLASSLAPEAAFTAAISRLHGGFIRIPLEVPGEILCVPESMVGTSDFDFLLPTVFAAIAVFGSACLLRSLGLWEEIVPQAREATGGAFV</sequence>
<keyword evidence="1" id="KW-0472">Membrane</keyword>
<name>A0A6P8C4S5_PUNGR</name>
<accession>A0A6P8C4S5</accession>
<feature type="signal peptide" evidence="2">
    <location>
        <begin position="1"/>
        <end position="33"/>
    </location>
</feature>
<dbReference type="OrthoDB" id="1921102at2759"/>
<evidence type="ECO:0000256" key="2">
    <source>
        <dbReference type="SAM" id="SignalP"/>
    </source>
</evidence>
<dbReference type="PANTHER" id="PTHR34658">
    <property type="entry name" value="OS01G0151800 PROTEIN"/>
    <property type="match status" value="1"/>
</dbReference>
<dbReference type="Proteomes" id="UP000515151">
    <property type="component" value="Chromosome 2"/>
</dbReference>
<organism evidence="3 4">
    <name type="scientific">Punica granatum</name>
    <name type="common">Pomegranate</name>
    <dbReference type="NCBI Taxonomy" id="22663"/>
    <lineage>
        <taxon>Eukaryota</taxon>
        <taxon>Viridiplantae</taxon>
        <taxon>Streptophyta</taxon>
        <taxon>Embryophyta</taxon>
        <taxon>Tracheophyta</taxon>
        <taxon>Spermatophyta</taxon>
        <taxon>Magnoliopsida</taxon>
        <taxon>eudicotyledons</taxon>
        <taxon>Gunneridae</taxon>
        <taxon>Pentapetalae</taxon>
        <taxon>rosids</taxon>
        <taxon>malvids</taxon>
        <taxon>Myrtales</taxon>
        <taxon>Lythraceae</taxon>
        <taxon>Punica</taxon>
    </lineage>
</organism>
<dbReference type="GeneID" id="116193904"/>
<evidence type="ECO:0000256" key="1">
    <source>
        <dbReference type="SAM" id="Phobius"/>
    </source>
</evidence>
<reference evidence="3" key="1">
    <citation type="journal article" date="2020" name="Plant Biotechnol. J.">
        <title>The pomegranate (Punica granatum L.) draft genome dissects genetic divergence between soft- and hard-seeded cultivars.</title>
        <authorList>
            <person name="Luo X."/>
            <person name="Li H."/>
            <person name="Wu Z."/>
            <person name="Yao W."/>
            <person name="Zhao P."/>
            <person name="Cao D."/>
            <person name="Yu H."/>
            <person name="Li K."/>
            <person name="Poudel K."/>
            <person name="Zhao D."/>
            <person name="Zhang F."/>
            <person name="Xia X."/>
            <person name="Chen L."/>
            <person name="Wang Q."/>
            <person name="Jing D."/>
            <person name="Cao S."/>
        </authorList>
    </citation>
    <scope>NUCLEOTIDE SEQUENCE [LARGE SCALE GENOMIC DNA]</scope>
    <source>
        <strain evidence="3">cv. Tunisia</strain>
    </source>
</reference>
<keyword evidence="1" id="KW-0812">Transmembrane</keyword>
<keyword evidence="2" id="KW-0732">Signal</keyword>